<dbReference type="Gene3D" id="3.40.50.2300">
    <property type="match status" value="2"/>
</dbReference>
<sequence length="316" mass="35937">MCLLYRVHFISDPTKQRVIEAARKLGYVPNLSARQLRNREDHRRITLALLWPMDTRASTIVRFLNGIQEYIITEEEMEIELLIEPYGEVGIQSVKGLEVPNRFNGAILAHTTKADEQLMDGFSPSVPIVQFHRYSSKYSYVNANNFQAGEKVAEHFIQNRHERIAILYPEVSSEALEQRLAGIVGRLEKDLQTEYIQKTCTFTENGGYQAVRELIRDAYHPTALICISDHVAMGALSALHDHGISVPDQCEVMGFDNQEFSKFTIPKLSTVHLPVEKMAKRATQILVKSILNPMCPVTQEVFDLEIIHRSTTKQGI</sequence>
<dbReference type="Pfam" id="PF13377">
    <property type="entry name" value="Peripla_BP_3"/>
    <property type="match status" value="1"/>
</dbReference>
<feature type="domain" description="HTH lacI-type" evidence="4">
    <location>
        <begin position="10"/>
        <end position="38"/>
    </location>
</feature>
<evidence type="ECO:0000256" key="1">
    <source>
        <dbReference type="ARBA" id="ARBA00023015"/>
    </source>
</evidence>
<dbReference type="SUPFAM" id="SSF53822">
    <property type="entry name" value="Periplasmic binding protein-like I"/>
    <property type="match status" value="1"/>
</dbReference>
<dbReference type="CDD" id="cd01392">
    <property type="entry name" value="HTH_LacI"/>
    <property type="match status" value="1"/>
</dbReference>
<dbReference type="InterPro" id="IPR028082">
    <property type="entry name" value="Peripla_BP_I"/>
</dbReference>
<keyword evidence="1" id="KW-0805">Transcription regulation</keyword>
<reference evidence="5 6" key="1">
    <citation type="submission" date="2021-03" db="EMBL/GenBank/DDBJ databases">
        <title>Genomic Encyclopedia of Type Strains, Phase IV (KMG-IV): sequencing the most valuable type-strain genomes for metagenomic binning, comparative biology and taxonomic classification.</title>
        <authorList>
            <person name="Goeker M."/>
        </authorList>
    </citation>
    <scope>NUCLEOTIDE SEQUENCE [LARGE SCALE GENOMIC DNA]</scope>
    <source>
        <strain evidence="5 6">DSM 24738</strain>
    </source>
</reference>
<keyword evidence="3" id="KW-0804">Transcription</keyword>
<dbReference type="InterPro" id="IPR010982">
    <property type="entry name" value="Lambda_DNA-bd_dom_sf"/>
</dbReference>
<protein>
    <submittedName>
        <fullName evidence="5">LacI family transcriptional regulator</fullName>
    </submittedName>
</protein>
<dbReference type="SUPFAM" id="SSF47413">
    <property type="entry name" value="lambda repressor-like DNA-binding domains"/>
    <property type="match status" value="1"/>
</dbReference>
<evidence type="ECO:0000313" key="5">
    <source>
        <dbReference type="EMBL" id="MBP1934276.1"/>
    </source>
</evidence>
<keyword evidence="2" id="KW-0238">DNA-binding</keyword>
<dbReference type="InterPro" id="IPR046335">
    <property type="entry name" value="LacI/GalR-like_sensor"/>
</dbReference>
<comment type="caution">
    <text evidence="5">The sequence shown here is derived from an EMBL/GenBank/DDBJ whole genome shotgun (WGS) entry which is preliminary data.</text>
</comment>
<name>A0ABS4GVH8_9BACL</name>
<evidence type="ECO:0000313" key="6">
    <source>
        <dbReference type="Proteomes" id="UP001519343"/>
    </source>
</evidence>
<evidence type="ECO:0000256" key="3">
    <source>
        <dbReference type="ARBA" id="ARBA00023163"/>
    </source>
</evidence>
<organism evidence="5 6">
    <name type="scientific">Ammoniphilus resinae</name>
    <dbReference type="NCBI Taxonomy" id="861532"/>
    <lineage>
        <taxon>Bacteria</taxon>
        <taxon>Bacillati</taxon>
        <taxon>Bacillota</taxon>
        <taxon>Bacilli</taxon>
        <taxon>Bacillales</taxon>
        <taxon>Paenibacillaceae</taxon>
        <taxon>Aneurinibacillus group</taxon>
        <taxon>Ammoniphilus</taxon>
    </lineage>
</organism>
<keyword evidence="6" id="KW-1185">Reference proteome</keyword>
<proteinExistence type="predicted"/>
<dbReference type="EMBL" id="JAGGKT010000018">
    <property type="protein sequence ID" value="MBP1934276.1"/>
    <property type="molecule type" value="Genomic_DNA"/>
</dbReference>
<dbReference type="Proteomes" id="UP001519343">
    <property type="component" value="Unassembled WGS sequence"/>
</dbReference>
<gene>
    <name evidence="5" type="ORF">J2Z37_004295</name>
</gene>
<evidence type="ECO:0000259" key="4">
    <source>
        <dbReference type="PROSITE" id="PS50932"/>
    </source>
</evidence>
<dbReference type="PANTHER" id="PTHR30146:SF24">
    <property type="entry name" value="XYLOSE OPERON REGULATORY PROTEIN"/>
    <property type="match status" value="1"/>
</dbReference>
<dbReference type="InterPro" id="IPR000843">
    <property type="entry name" value="HTH_LacI"/>
</dbReference>
<dbReference type="PROSITE" id="PS50932">
    <property type="entry name" value="HTH_LACI_2"/>
    <property type="match status" value="1"/>
</dbReference>
<dbReference type="PANTHER" id="PTHR30146">
    <property type="entry name" value="LACI-RELATED TRANSCRIPTIONAL REPRESSOR"/>
    <property type="match status" value="1"/>
</dbReference>
<evidence type="ECO:0000256" key="2">
    <source>
        <dbReference type="ARBA" id="ARBA00023125"/>
    </source>
</evidence>
<dbReference type="Gene3D" id="1.10.260.40">
    <property type="entry name" value="lambda repressor-like DNA-binding domains"/>
    <property type="match status" value="1"/>
</dbReference>
<accession>A0ABS4GVH8</accession>
<dbReference type="CDD" id="cd06267">
    <property type="entry name" value="PBP1_LacI_sugar_binding-like"/>
    <property type="match status" value="1"/>
</dbReference>